<reference evidence="1" key="1">
    <citation type="journal article" date="2014" name="Front. Microbiol.">
        <title>High frequency of phylogenetically diverse reductive dehalogenase-homologous genes in deep subseafloor sedimentary metagenomes.</title>
        <authorList>
            <person name="Kawai M."/>
            <person name="Futagami T."/>
            <person name="Toyoda A."/>
            <person name="Takaki Y."/>
            <person name="Nishi S."/>
            <person name="Hori S."/>
            <person name="Arai W."/>
            <person name="Tsubouchi T."/>
            <person name="Morono Y."/>
            <person name="Uchiyama I."/>
            <person name="Ito T."/>
            <person name="Fujiyama A."/>
            <person name="Inagaki F."/>
            <person name="Takami H."/>
        </authorList>
    </citation>
    <scope>NUCLEOTIDE SEQUENCE</scope>
    <source>
        <strain evidence="1">Expedition CK06-06</strain>
    </source>
</reference>
<organism evidence="1">
    <name type="scientific">marine sediment metagenome</name>
    <dbReference type="NCBI Taxonomy" id="412755"/>
    <lineage>
        <taxon>unclassified sequences</taxon>
        <taxon>metagenomes</taxon>
        <taxon>ecological metagenomes</taxon>
    </lineage>
</organism>
<accession>X1SF66</accession>
<proteinExistence type="predicted"/>
<dbReference type="AlphaFoldDB" id="X1SF66"/>
<evidence type="ECO:0000313" key="1">
    <source>
        <dbReference type="EMBL" id="GAI91662.1"/>
    </source>
</evidence>
<dbReference type="EMBL" id="BARW01015174">
    <property type="protein sequence ID" value="GAI91662.1"/>
    <property type="molecule type" value="Genomic_DNA"/>
</dbReference>
<protein>
    <submittedName>
        <fullName evidence="1">Uncharacterized protein</fullName>
    </submittedName>
</protein>
<name>X1SF66_9ZZZZ</name>
<gene>
    <name evidence="1" type="ORF">S12H4_26698</name>
</gene>
<comment type="caution">
    <text evidence="1">The sequence shown here is derived from an EMBL/GenBank/DDBJ whole genome shotgun (WGS) entry which is preliminary data.</text>
</comment>
<sequence>MILLIFTIDVYINLRLTGFGYLPTFHGRSSIGIDLWYDLINPNEVLENTEFSFSFSNLLDQRFFKFWPKYATYYYETSPSEVIKRKIIELNMTIEEDRNLLRYEYNVQFVISTNENALHESNEWRLIQTLFQSELEPVFSTQHLLVWKIN</sequence>